<evidence type="ECO:0000256" key="2">
    <source>
        <dbReference type="ARBA" id="ARBA00008917"/>
    </source>
</evidence>
<comment type="function">
    <text evidence="7">May be involved in the degradation of misfolded endoplasmic reticulum (ER) luminal proteins.</text>
</comment>
<feature type="signal peptide" evidence="9">
    <location>
        <begin position="1"/>
        <end position="25"/>
    </location>
</feature>
<reference evidence="10" key="2">
    <citation type="submission" date="2021-04" db="EMBL/GenBank/DDBJ databases">
        <authorList>
            <person name="Podell S."/>
        </authorList>
    </citation>
    <scope>NUCLEOTIDE SEQUENCE</scope>
    <source>
        <strain evidence="10">Hildebrandi</strain>
    </source>
</reference>
<keyword evidence="6 7" id="KW-0472">Membrane</keyword>
<dbReference type="PANTHER" id="PTHR11009">
    <property type="entry name" value="DER1-LIKE PROTEIN, DERLIN"/>
    <property type="match status" value="1"/>
</dbReference>
<keyword evidence="11" id="KW-1185">Reference proteome</keyword>
<keyword evidence="4 7" id="KW-0256">Endoplasmic reticulum</keyword>
<evidence type="ECO:0000256" key="5">
    <source>
        <dbReference type="ARBA" id="ARBA00022989"/>
    </source>
</evidence>
<evidence type="ECO:0000256" key="7">
    <source>
        <dbReference type="RuleBase" id="RU363059"/>
    </source>
</evidence>
<dbReference type="GO" id="GO:0006950">
    <property type="term" value="P:response to stress"/>
    <property type="evidence" value="ECO:0007669"/>
    <property type="project" value="UniProtKB-ARBA"/>
</dbReference>
<dbReference type="GO" id="GO:0005789">
    <property type="term" value="C:endoplasmic reticulum membrane"/>
    <property type="evidence" value="ECO:0007669"/>
    <property type="project" value="UniProtKB-SubCell"/>
</dbReference>
<evidence type="ECO:0000256" key="1">
    <source>
        <dbReference type="ARBA" id="ARBA00004477"/>
    </source>
</evidence>
<name>A0A9K3PSQ9_9STRA</name>
<proteinExistence type="inferred from homology"/>
<dbReference type="EMBL" id="JAGRRH010000014">
    <property type="protein sequence ID" value="KAG7358465.1"/>
    <property type="molecule type" value="Genomic_DNA"/>
</dbReference>
<dbReference type="InterPro" id="IPR007599">
    <property type="entry name" value="DER1"/>
</dbReference>
<organism evidence="10 11">
    <name type="scientific">Nitzschia inconspicua</name>
    <dbReference type="NCBI Taxonomy" id="303405"/>
    <lineage>
        <taxon>Eukaryota</taxon>
        <taxon>Sar</taxon>
        <taxon>Stramenopiles</taxon>
        <taxon>Ochrophyta</taxon>
        <taxon>Bacillariophyta</taxon>
        <taxon>Bacillariophyceae</taxon>
        <taxon>Bacillariophycidae</taxon>
        <taxon>Bacillariales</taxon>
        <taxon>Bacillariaceae</taxon>
        <taxon>Nitzschia</taxon>
    </lineage>
</organism>
<evidence type="ECO:0000256" key="9">
    <source>
        <dbReference type="SAM" id="SignalP"/>
    </source>
</evidence>
<evidence type="ECO:0000256" key="4">
    <source>
        <dbReference type="ARBA" id="ARBA00022824"/>
    </source>
</evidence>
<evidence type="ECO:0000256" key="8">
    <source>
        <dbReference type="SAM" id="MobiDB-lite"/>
    </source>
</evidence>
<comment type="caution">
    <text evidence="7">Lacks conserved residue(s) required for the propagation of feature annotation.</text>
</comment>
<protein>
    <recommendedName>
        <fullName evidence="7">Derlin</fullName>
    </recommendedName>
</protein>
<evidence type="ECO:0000256" key="3">
    <source>
        <dbReference type="ARBA" id="ARBA00022692"/>
    </source>
</evidence>
<evidence type="ECO:0000313" key="11">
    <source>
        <dbReference type="Proteomes" id="UP000693970"/>
    </source>
</evidence>
<comment type="subcellular location">
    <subcellularLocation>
        <location evidence="1 7">Endoplasmic reticulum membrane</location>
        <topology evidence="1 7">Multi-pass membrane protein</topology>
    </subcellularLocation>
</comment>
<dbReference type="AlphaFoldDB" id="A0A9K3PSQ9"/>
<reference evidence="10" key="1">
    <citation type="journal article" date="2021" name="Sci. Rep.">
        <title>Diploid genomic architecture of Nitzschia inconspicua, an elite biomass production diatom.</title>
        <authorList>
            <person name="Oliver A."/>
            <person name="Podell S."/>
            <person name="Pinowska A."/>
            <person name="Traller J.C."/>
            <person name="Smith S.R."/>
            <person name="McClure R."/>
            <person name="Beliaev A."/>
            <person name="Bohutskyi P."/>
            <person name="Hill E.A."/>
            <person name="Rabines A."/>
            <person name="Zheng H."/>
            <person name="Allen L.Z."/>
            <person name="Kuo A."/>
            <person name="Grigoriev I.V."/>
            <person name="Allen A.E."/>
            <person name="Hazlebeck D."/>
            <person name="Allen E.E."/>
        </authorList>
    </citation>
    <scope>NUCLEOTIDE SEQUENCE</scope>
    <source>
        <strain evidence="10">Hildebrandi</strain>
    </source>
</reference>
<feature type="chain" id="PRO_5039927085" description="Derlin" evidence="9">
    <location>
        <begin position="26"/>
        <end position="335"/>
    </location>
</feature>
<accession>A0A9K3PSQ9</accession>
<feature type="region of interest" description="Disordered" evidence="8">
    <location>
        <begin position="313"/>
        <end position="335"/>
    </location>
</feature>
<feature type="compositionally biased region" description="Basic residues" evidence="8">
    <location>
        <begin position="315"/>
        <end position="325"/>
    </location>
</feature>
<feature type="transmembrane region" description="Helical" evidence="7">
    <location>
        <begin position="263"/>
        <end position="281"/>
    </location>
</feature>
<keyword evidence="3 7" id="KW-0812">Transmembrane</keyword>
<evidence type="ECO:0000313" key="10">
    <source>
        <dbReference type="EMBL" id="KAG7358465.1"/>
    </source>
</evidence>
<gene>
    <name evidence="10" type="ORF">IV203_015053</name>
</gene>
<keyword evidence="9" id="KW-0732">Signal</keyword>
<evidence type="ECO:0000256" key="6">
    <source>
        <dbReference type="ARBA" id="ARBA00023136"/>
    </source>
</evidence>
<feature type="transmembrane region" description="Helical" evidence="7">
    <location>
        <begin position="114"/>
        <end position="130"/>
    </location>
</feature>
<comment type="similarity">
    <text evidence="2 7">Belongs to the derlin family.</text>
</comment>
<dbReference type="OrthoDB" id="19102at2759"/>
<dbReference type="Pfam" id="PF04511">
    <property type="entry name" value="DER1"/>
    <property type="match status" value="1"/>
</dbReference>
<feature type="transmembrane region" description="Helical" evidence="7">
    <location>
        <begin position="191"/>
        <end position="214"/>
    </location>
</feature>
<dbReference type="Proteomes" id="UP000693970">
    <property type="component" value="Unassembled WGS sequence"/>
</dbReference>
<keyword evidence="5 7" id="KW-1133">Transmembrane helix</keyword>
<sequence length="335" mass="37036">MRYYGHRKLWALAALLLSLLELSNGSIASASTFPRDFGVRMSPSVAFSDHTARSTASSVISVLKMRGGASKRKATSAAKTVTGKKKLSKGKEDVESPMADLMAFLMTVPTFTRIYLYGMVFITVLGNLIGEERAHAIFSLDPMRVLFGMEIWRPLTAACFLGKPSMQWVTSLYSVFKYGSQLERSYKGAQFLVFLATTLLLSSMLSTVLGQPFIAQAVITSMLHVLARTTPNETVVWYVMKVPHFTLPYLNALTDCFNAQGSLAAMIPHIIGILAGHFYFFHKVLWPKMERGEDWLIAPDFLVEVVDGKDVTNKDKKKNKRKSGGRKLGSIAGTA</sequence>
<comment type="caution">
    <text evidence="10">The sequence shown here is derived from an EMBL/GenBank/DDBJ whole genome shotgun (WGS) entry which is preliminary data.</text>
</comment>